<comment type="caution">
    <text evidence="1">The sequence shown here is derived from an EMBL/GenBank/DDBJ whole genome shotgun (WGS) entry which is preliminary data.</text>
</comment>
<dbReference type="RefSeq" id="WP_161823660.1">
    <property type="nucleotide sequence ID" value="NZ_WVIC01000002.1"/>
</dbReference>
<sequence>MNAQLLQNPGVRSTYEHLMRSYGQAVATEYLKVMDSEPPKVVWRRENDWQARFCQLLKKHGSLTVPETCGRLNLSSQAQRHVAHNTYRALIAKGVVCRAKDRNLWRYRLTGEDESV</sequence>
<organism evidence="1 2">
    <name type="scientific">Petrachloros mirabilis ULC683</name>
    <dbReference type="NCBI Taxonomy" id="2781853"/>
    <lineage>
        <taxon>Bacteria</taxon>
        <taxon>Bacillati</taxon>
        <taxon>Cyanobacteriota</taxon>
        <taxon>Cyanophyceae</taxon>
        <taxon>Synechococcales</taxon>
        <taxon>Petrachlorosaceae</taxon>
        <taxon>Petrachloros</taxon>
        <taxon>Petrachloros mirabilis</taxon>
    </lineage>
</organism>
<evidence type="ECO:0000313" key="1">
    <source>
        <dbReference type="EMBL" id="NCJ05180.1"/>
    </source>
</evidence>
<accession>A0A8K2A6H5</accession>
<gene>
    <name evidence="1" type="ORF">GS597_01325</name>
</gene>
<name>A0A8K2A6H5_9CYAN</name>
<protein>
    <submittedName>
        <fullName evidence="1">Uncharacterized protein</fullName>
    </submittedName>
</protein>
<reference evidence="1" key="1">
    <citation type="submission" date="2019-12" db="EMBL/GenBank/DDBJ databases">
        <title>High-Quality draft genome sequences of three cyanobacteria isolated from the limestone walls of the Old Cathedral of Coimbra.</title>
        <authorList>
            <person name="Tiago I."/>
            <person name="Soares F."/>
            <person name="Portugal A."/>
        </authorList>
    </citation>
    <scope>NUCLEOTIDE SEQUENCE [LARGE SCALE GENOMIC DNA]</scope>
    <source>
        <strain evidence="1">C</strain>
    </source>
</reference>
<dbReference type="Proteomes" id="UP000607397">
    <property type="component" value="Unassembled WGS sequence"/>
</dbReference>
<evidence type="ECO:0000313" key="2">
    <source>
        <dbReference type="Proteomes" id="UP000607397"/>
    </source>
</evidence>
<proteinExistence type="predicted"/>
<dbReference type="AlphaFoldDB" id="A0A8K2A6H5"/>
<keyword evidence="2" id="KW-1185">Reference proteome</keyword>
<dbReference type="EMBL" id="WVIC01000002">
    <property type="protein sequence ID" value="NCJ05180.1"/>
    <property type="molecule type" value="Genomic_DNA"/>
</dbReference>